<evidence type="ECO:0000256" key="2">
    <source>
        <dbReference type="ARBA" id="ARBA00022670"/>
    </source>
</evidence>
<evidence type="ECO:0000313" key="5">
    <source>
        <dbReference type="EMBL" id="KAK5092971.1"/>
    </source>
</evidence>
<proteinExistence type="inferred from homology"/>
<keyword evidence="6" id="KW-1185">Reference proteome</keyword>
<evidence type="ECO:0000256" key="1">
    <source>
        <dbReference type="ARBA" id="ARBA00008140"/>
    </source>
</evidence>
<gene>
    <name evidence="5" type="ORF">LTR16_007620</name>
</gene>
<dbReference type="SMART" id="SM01179">
    <property type="entry name" value="DUF862"/>
    <property type="match status" value="1"/>
</dbReference>
<comment type="caution">
    <text evidence="5">The sequence shown here is derived from an EMBL/GenBank/DDBJ whole genome shotgun (WGS) entry which is preliminary data.</text>
</comment>
<accession>A0ABR0KB74</accession>
<evidence type="ECO:0000256" key="3">
    <source>
        <dbReference type="ARBA" id="ARBA00022801"/>
    </source>
</evidence>
<evidence type="ECO:0000259" key="4">
    <source>
        <dbReference type="PROSITE" id="PS51858"/>
    </source>
</evidence>
<evidence type="ECO:0000313" key="6">
    <source>
        <dbReference type="Proteomes" id="UP001357485"/>
    </source>
</evidence>
<dbReference type="PANTHER" id="PTHR12378:SF7">
    <property type="entry name" value="DESUMOYLATING ISOPEPTIDASE 1"/>
    <property type="match status" value="1"/>
</dbReference>
<dbReference type="PANTHER" id="PTHR12378">
    <property type="entry name" value="DESUMOYLATING ISOPEPTIDASE"/>
    <property type="match status" value="1"/>
</dbReference>
<feature type="domain" description="PPPDE" evidence="4">
    <location>
        <begin position="1"/>
        <end position="95"/>
    </location>
</feature>
<protein>
    <recommendedName>
        <fullName evidence="4">PPPDE domain-containing protein</fullName>
    </recommendedName>
</protein>
<dbReference type="InterPro" id="IPR008580">
    <property type="entry name" value="PPPDE_dom"/>
</dbReference>
<dbReference type="InterPro" id="IPR042266">
    <property type="entry name" value="PPPDE_sf"/>
</dbReference>
<sequence length="95" mass="10604">MDVQLYVYDLSKGMARQMSRSFLGIQIDAVYHTAVVFGGIEYFFGAGVQTCYPGSTHHGAPMEIISLGTTQLPLEIILEYLESLKEIYTAESYDL</sequence>
<dbReference type="Gene3D" id="3.90.1720.30">
    <property type="entry name" value="PPPDE domains"/>
    <property type="match status" value="1"/>
</dbReference>
<name>A0ABR0KB74_9PEZI</name>
<keyword evidence="3" id="KW-0378">Hydrolase</keyword>
<feature type="non-terminal residue" evidence="5">
    <location>
        <position position="95"/>
    </location>
</feature>
<dbReference type="Proteomes" id="UP001357485">
    <property type="component" value="Unassembled WGS sequence"/>
</dbReference>
<dbReference type="EMBL" id="JAVRRA010026276">
    <property type="protein sequence ID" value="KAK5092971.1"/>
    <property type="molecule type" value="Genomic_DNA"/>
</dbReference>
<reference evidence="5 6" key="1">
    <citation type="submission" date="2023-08" db="EMBL/GenBank/DDBJ databases">
        <title>Black Yeasts Isolated from many extreme environments.</title>
        <authorList>
            <person name="Coleine C."/>
            <person name="Stajich J.E."/>
            <person name="Selbmann L."/>
        </authorList>
    </citation>
    <scope>NUCLEOTIDE SEQUENCE [LARGE SCALE GENOMIC DNA]</scope>
    <source>
        <strain evidence="5 6">CCFEE 536</strain>
    </source>
</reference>
<dbReference type="PROSITE" id="PS51858">
    <property type="entry name" value="PPPDE"/>
    <property type="match status" value="1"/>
</dbReference>
<dbReference type="Pfam" id="PF05903">
    <property type="entry name" value="Peptidase_C97"/>
    <property type="match status" value="1"/>
</dbReference>
<organism evidence="5 6">
    <name type="scientific">Cryomyces antarcticus</name>
    <dbReference type="NCBI Taxonomy" id="329879"/>
    <lineage>
        <taxon>Eukaryota</taxon>
        <taxon>Fungi</taxon>
        <taxon>Dikarya</taxon>
        <taxon>Ascomycota</taxon>
        <taxon>Pezizomycotina</taxon>
        <taxon>Dothideomycetes</taxon>
        <taxon>Dothideomycetes incertae sedis</taxon>
        <taxon>Cryomyces</taxon>
    </lineage>
</organism>
<comment type="similarity">
    <text evidence="1">Belongs to the DeSI family.</text>
</comment>
<keyword evidence="2" id="KW-0645">Protease</keyword>